<keyword evidence="3" id="KW-1185">Reference proteome</keyword>
<dbReference type="GO" id="GO:0020037">
    <property type="term" value="F:heme binding"/>
    <property type="evidence" value="ECO:0007669"/>
    <property type="project" value="InterPro"/>
</dbReference>
<sequence>MSGASTVGRLLAEVFSLLKRLRHPRPIHPHGVALQGTVRFLTGSAPTGVAFLDSPPAAEIAVSARVSRSIGVPSPLPDVIGLALRLATPAGAADILLASTGFGVPSRFWLALQRSPSRAKFTTLFPYRSPRGPVLLAARTIDPENLPTEPRDLAAALEHTTWRLRLYAATPTGLWHPFAVLELGRPAGSPLDRSDRYDPVSNALPGTESYPWARRVREPSYSTVQGRPS</sequence>
<accession>A0A1I5AAW1</accession>
<evidence type="ECO:0008006" key="4">
    <source>
        <dbReference type="Google" id="ProtNLM"/>
    </source>
</evidence>
<dbReference type="Proteomes" id="UP000198867">
    <property type="component" value="Unassembled WGS sequence"/>
</dbReference>
<dbReference type="OrthoDB" id="3368165at2"/>
<protein>
    <recommendedName>
        <fullName evidence="4">Phosphodiesterase</fullName>
    </recommendedName>
</protein>
<dbReference type="InterPro" id="IPR020835">
    <property type="entry name" value="Catalase_sf"/>
</dbReference>
<dbReference type="STRING" id="995034.SAMN05216219_1308"/>
<organism evidence="2 3">
    <name type="scientific">Mycetocola miduiensis</name>
    <dbReference type="NCBI Taxonomy" id="995034"/>
    <lineage>
        <taxon>Bacteria</taxon>
        <taxon>Bacillati</taxon>
        <taxon>Actinomycetota</taxon>
        <taxon>Actinomycetes</taxon>
        <taxon>Micrococcales</taxon>
        <taxon>Microbacteriaceae</taxon>
        <taxon>Mycetocola</taxon>
    </lineage>
</organism>
<evidence type="ECO:0000313" key="2">
    <source>
        <dbReference type="EMBL" id="SFN59597.1"/>
    </source>
</evidence>
<reference evidence="3" key="1">
    <citation type="submission" date="2016-10" db="EMBL/GenBank/DDBJ databases">
        <authorList>
            <person name="Varghese N."/>
            <person name="Submissions S."/>
        </authorList>
    </citation>
    <scope>NUCLEOTIDE SEQUENCE [LARGE SCALE GENOMIC DNA]</scope>
    <source>
        <strain evidence="3">CGMCC 1.11101</strain>
    </source>
</reference>
<feature type="region of interest" description="Disordered" evidence="1">
    <location>
        <begin position="191"/>
        <end position="211"/>
    </location>
</feature>
<dbReference type="SUPFAM" id="SSF56634">
    <property type="entry name" value="Heme-dependent catalase-like"/>
    <property type="match status" value="1"/>
</dbReference>
<evidence type="ECO:0000313" key="3">
    <source>
        <dbReference type="Proteomes" id="UP000198867"/>
    </source>
</evidence>
<dbReference type="RefSeq" id="WP_090709886.1">
    <property type="nucleotide sequence ID" value="NZ_FOVM01000003.1"/>
</dbReference>
<name>A0A1I5AAW1_9MICO</name>
<dbReference type="EMBL" id="FOVM01000003">
    <property type="protein sequence ID" value="SFN59597.1"/>
    <property type="molecule type" value="Genomic_DNA"/>
</dbReference>
<gene>
    <name evidence="2" type="ORF">SAMN05216219_1308</name>
</gene>
<dbReference type="AlphaFoldDB" id="A0A1I5AAW1"/>
<proteinExistence type="predicted"/>
<evidence type="ECO:0000256" key="1">
    <source>
        <dbReference type="SAM" id="MobiDB-lite"/>
    </source>
</evidence>